<comment type="caution">
    <text evidence="3">The sequence shown here is derived from an EMBL/GenBank/DDBJ whole genome shotgun (WGS) entry which is preliminary data.</text>
</comment>
<feature type="region of interest" description="Disordered" evidence="1">
    <location>
        <begin position="103"/>
        <end position="158"/>
    </location>
</feature>
<sequence length="158" mass="16422">MRPGRPHPEGHRRAALPTARPVGRTGLWLGEMATSDVFALATAVAHRTGRIPLTLGPLAFAVRDPMTIARGVASVADLTGHRVDVAIGAAGVDEVVVVPASVDADPGGERTQAASARTGRRVHGGGLVGEARPQAARTPGTPRRAALTGEWPGRCRRR</sequence>
<protein>
    <recommendedName>
        <fullName evidence="2">Luciferase-like domain-containing protein</fullName>
    </recommendedName>
</protein>
<dbReference type="Proteomes" id="UP000572680">
    <property type="component" value="Unassembled WGS sequence"/>
</dbReference>
<name>A0A7W3LVK8_ACTNM</name>
<evidence type="ECO:0000259" key="2">
    <source>
        <dbReference type="Pfam" id="PF00296"/>
    </source>
</evidence>
<feature type="domain" description="Luciferase-like" evidence="2">
    <location>
        <begin position="23"/>
        <end position="107"/>
    </location>
</feature>
<dbReference type="EMBL" id="JACJIA010000011">
    <property type="protein sequence ID" value="MBA8955141.1"/>
    <property type="molecule type" value="Genomic_DNA"/>
</dbReference>
<dbReference type="SUPFAM" id="SSF51679">
    <property type="entry name" value="Bacterial luciferase-like"/>
    <property type="match status" value="1"/>
</dbReference>
<dbReference type="InterPro" id="IPR011251">
    <property type="entry name" value="Luciferase-like_dom"/>
</dbReference>
<reference evidence="3 4" key="1">
    <citation type="submission" date="2020-08" db="EMBL/GenBank/DDBJ databases">
        <title>Genomic Encyclopedia of Type Strains, Phase IV (KMG-IV): sequencing the most valuable type-strain genomes for metagenomic binning, comparative biology and taxonomic classification.</title>
        <authorList>
            <person name="Goeker M."/>
        </authorList>
    </citation>
    <scope>NUCLEOTIDE SEQUENCE [LARGE SCALE GENOMIC DNA]</scope>
    <source>
        <strain evidence="3 4">DSM 44197</strain>
    </source>
</reference>
<proteinExistence type="predicted"/>
<dbReference type="RefSeq" id="WP_312898226.1">
    <property type="nucleotide sequence ID" value="NZ_BAAALP010000040.1"/>
</dbReference>
<dbReference type="AlphaFoldDB" id="A0A7W3LVK8"/>
<dbReference type="InterPro" id="IPR036661">
    <property type="entry name" value="Luciferase-like_sf"/>
</dbReference>
<dbReference type="Gene3D" id="3.20.20.30">
    <property type="entry name" value="Luciferase-like domain"/>
    <property type="match status" value="1"/>
</dbReference>
<keyword evidence="4" id="KW-1185">Reference proteome</keyword>
<accession>A0A7W3LVK8</accession>
<gene>
    <name evidence="3" type="ORF">HNR61_006815</name>
</gene>
<organism evidence="3 4">
    <name type="scientific">Actinomadura namibiensis</name>
    <dbReference type="NCBI Taxonomy" id="182080"/>
    <lineage>
        <taxon>Bacteria</taxon>
        <taxon>Bacillati</taxon>
        <taxon>Actinomycetota</taxon>
        <taxon>Actinomycetes</taxon>
        <taxon>Streptosporangiales</taxon>
        <taxon>Thermomonosporaceae</taxon>
        <taxon>Actinomadura</taxon>
    </lineage>
</organism>
<evidence type="ECO:0000313" key="3">
    <source>
        <dbReference type="EMBL" id="MBA8955141.1"/>
    </source>
</evidence>
<evidence type="ECO:0000256" key="1">
    <source>
        <dbReference type="SAM" id="MobiDB-lite"/>
    </source>
</evidence>
<evidence type="ECO:0000313" key="4">
    <source>
        <dbReference type="Proteomes" id="UP000572680"/>
    </source>
</evidence>
<feature type="compositionally biased region" description="Low complexity" evidence="1">
    <location>
        <begin position="131"/>
        <end position="148"/>
    </location>
</feature>
<dbReference type="GO" id="GO:0016705">
    <property type="term" value="F:oxidoreductase activity, acting on paired donors, with incorporation or reduction of molecular oxygen"/>
    <property type="evidence" value="ECO:0007669"/>
    <property type="project" value="InterPro"/>
</dbReference>
<dbReference type="Pfam" id="PF00296">
    <property type="entry name" value="Bac_luciferase"/>
    <property type="match status" value="1"/>
</dbReference>